<keyword evidence="3" id="KW-1185">Reference proteome</keyword>
<feature type="signal peptide" evidence="1">
    <location>
        <begin position="1"/>
        <end position="19"/>
    </location>
</feature>
<keyword evidence="1" id="KW-0732">Signal</keyword>
<name>A0A0F5JSN1_9BURK</name>
<dbReference type="Gene3D" id="2.30.30.830">
    <property type="match status" value="1"/>
</dbReference>
<dbReference type="AlphaFoldDB" id="A0A0F5JSN1"/>
<evidence type="ECO:0000256" key="1">
    <source>
        <dbReference type="SAM" id="SignalP"/>
    </source>
</evidence>
<sequence length="163" mass="16741">VSVGALSVALMLSAHLAYAADELPVPPVAAAVTDAGASPAARLAALNSEAAVLEVELHVAELKRKIRDANAPAALGGAMSSAIMPNLPNLPNAGSLDAAPAVQKGLSAVSISAYDGRYQAIVSDDGAQRLVHIGDKLDDWLVSDITDTMVVLKRGKVTRELRV</sequence>
<dbReference type="Proteomes" id="UP000033618">
    <property type="component" value="Unassembled WGS sequence"/>
</dbReference>
<dbReference type="EMBL" id="LAQU01000153">
    <property type="protein sequence ID" value="KKB60861.1"/>
    <property type="molecule type" value="Genomic_DNA"/>
</dbReference>
<accession>A0A0F5JSN1</accession>
<evidence type="ECO:0000313" key="2">
    <source>
        <dbReference type="EMBL" id="KKB60861.1"/>
    </source>
</evidence>
<dbReference type="RefSeq" id="WP_046154587.1">
    <property type="nucleotide sequence ID" value="NZ_LAQU01000153.1"/>
</dbReference>
<proteinExistence type="predicted"/>
<comment type="caution">
    <text evidence="2">The sequence shown here is derived from an EMBL/GenBank/DDBJ whole genome shotgun (WGS) entry which is preliminary data.</text>
</comment>
<protein>
    <recommendedName>
        <fullName evidence="4">Type IV pilus biogenesis protein PilP</fullName>
    </recommendedName>
</protein>
<feature type="chain" id="PRO_5002490044" description="Type IV pilus biogenesis protein PilP" evidence="1">
    <location>
        <begin position="20"/>
        <end position="163"/>
    </location>
</feature>
<gene>
    <name evidence="2" type="ORF">WM40_26690</name>
</gene>
<feature type="non-terminal residue" evidence="2">
    <location>
        <position position="1"/>
    </location>
</feature>
<evidence type="ECO:0008006" key="4">
    <source>
        <dbReference type="Google" id="ProtNLM"/>
    </source>
</evidence>
<dbReference type="OrthoDB" id="8967910at2"/>
<reference evidence="2 3" key="1">
    <citation type="submission" date="2015-03" db="EMBL/GenBank/DDBJ databases">
        <title>Draft Genome Sequence of Burkholderia andropogonis type strain ICMP2807, isolated from Sorghum bicolor.</title>
        <authorList>
            <person name="Lopes-Santos L."/>
            <person name="Castro D.B."/>
            <person name="Ottoboni L.M."/>
            <person name="Park D."/>
            <person name="Weirc B.S."/>
            <person name="Destefano S.A."/>
        </authorList>
    </citation>
    <scope>NUCLEOTIDE SEQUENCE [LARGE SCALE GENOMIC DNA]</scope>
    <source>
        <strain evidence="2 3">ICMP2807</strain>
    </source>
</reference>
<evidence type="ECO:0000313" key="3">
    <source>
        <dbReference type="Proteomes" id="UP000033618"/>
    </source>
</evidence>
<dbReference type="PATRIC" id="fig|28092.6.peg.6313"/>
<organism evidence="2 3">
    <name type="scientific">Robbsia andropogonis</name>
    <dbReference type="NCBI Taxonomy" id="28092"/>
    <lineage>
        <taxon>Bacteria</taxon>
        <taxon>Pseudomonadati</taxon>
        <taxon>Pseudomonadota</taxon>
        <taxon>Betaproteobacteria</taxon>
        <taxon>Burkholderiales</taxon>
        <taxon>Burkholderiaceae</taxon>
        <taxon>Robbsia</taxon>
    </lineage>
</organism>